<accession>G0W3J6</accession>
<dbReference type="EMBL" id="HE580267">
    <property type="protein sequence ID" value="CCD22384.1"/>
    <property type="molecule type" value="Genomic_DNA"/>
</dbReference>
<dbReference type="AlphaFoldDB" id="G0W3J6"/>
<reference evidence="2 3" key="1">
    <citation type="journal article" date="2011" name="Proc. Natl. Acad. Sci. U.S.A.">
        <title>Evolutionary erosion of yeast sex chromosomes by mating-type switching accidents.</title>
        <authorList>
            <person name="Gordon J.L."/>
            <person name="Armisen D."/>
            <person name="Proux-Wera E."/>
            <person name="Oheigeartaigh S.S."/>
            <person name="Byrne K.P."/>
            <person name="Wolfe K.H."/>
        </authorList>
    </citation>
    <scope>NUCLEOTIDE SEQUENCE [LARGE SCALE GENOMIC DNA]</scope>
    <source>
        <strain evidence="3">ATCC 10597 / BCRC 20456 / CBS 421 / NBRC 0211 / NRRL Y-12639</strain>
    </source>
</reference>
<organism evidence="2 3">
    <name type="scientific">Naumovozyma dairenensis (strain ATCC 10597 / BCRC 20456 / CBS 421 / NBRC 0211 / NRRL Y-12639)</name>
    <name type="common">Saccharomyces dairenensis</name>
    <dbReference type="NCBI Taxonomy" id="1071378"/>
    <lineage>
        <taxon>Eukaryota</taxon>
        <taxon>Fungi</taxon>
        <taxon>Dikarya</taxon>
        <taxon>Ascomycota</taxon>
        <taxon>Saccharomycotina</taxon>
        <taxon>Saccharomycetes</taxon>
        <taxon>Saccharomycetales</taxon>
        <taxon>Saccharomycetaceae</taxon>
        <taxon>Naumovozyma</taxon>
    </lineage>
</organism>
<feature type="compositionally biased region" description="Basic and acidic residues" evidence="1">
    <location>
        <begin position="20"/>
        <end position="80"/>
    </location>
</feature>
<dbReference type="Proteomes" id="UP000000689">
    <property type="component" value="Chromosome 1"/>
</dbReference>
<protein>
    <submittedName>
        <fullName evidence="2">Uncharacterized protein</fullName>
    </submittedName>
</protein>
<dbReference type="OrthoDB" id="4036043at2759"/>
<sequence length="345" mass="39633">MRKNKGSNLAVKQTPAHLITPEEPKAYSHKNNPIERGSKETAQKYGNREPESSSMEKHLGLQEKGIGEQKERGKDEKRDQIPLSEIPLHTVERRNSTGNDIFYSSLKDTRTLEQSIMALIKKLKDDGHSETVEVTDSEIEKEEIIEILGRSLMALSHWTVQAQLAQLQSKNNERTAVETNLLKKEVELLQDRNNFSTVESPPLPISKVEYVQKPVVEEGMRVIYPRKHYAISKKQRKTTNTIKWKNQFIKTPSNKKTPSELTPTATTIENEGVSLSPKISFVEKQNDSIEDSTHIHKELPTRRTNPYKLEERNKIQPRIRRISDNPSANEGVRIFRLRKTLDDEI</sequence>
<gene>
    <name evidence="2" type="primary">NDAI0A02260</name>
    <name evidence="2" type="ordered locus">NDAI_0A02260</name>
</gene>
<feature type="compositionally biased region" description="Polar residues" evidence="1">
    <location>
        <begin position="1"/>
        <end position="11"/>
    </location>
</feature>
<feature type="region of interest" description="Disordered" evidence="1">
    <location>
        <begin position="1"/>
        <end position="84"/>
    </location>
</feature>
<dbReference type="GeneID" id="11493767"/>
<evidence type="ECO:0000256" key="1">
    <source>
        <dbReference type="SAM" id="MobiDB-lite"/>
    </source>
</evidence>
<dbReference type="HOGENOM" id="CLU_804331_0_0_1"/>
<evidence type="ECO:0000313" key="3">
    <source>
        <dbReference type="Proteomes" id="UP000000689"/>
    </source>
</evidence>
<proteinExistence type="predicted"/>
<evidence type="ECO:0000313" key="2">
    <source>
        <dbReference type="EMBL" id="CCD22384.1"/>
    </source>
</evidence>
<name>G0W3J6_NAUDC</name>
<keyword evidence="3" id="KW-1185">Reference proteome</keyword>
<dbReference type="RefSeq" id="XP_003667627.1">
    <property type="nucleotide sequence ID" value="XM_003667579.1"/>
</dbReference>
<dbReference type="KEGG" id="ndi:NDAI_0A02260"/>